<dbReference type="GO" id="GO:0005615">
    <property type="term" value="C:extracellular space"/>
    <property type="evidence" value="ECO:0007669"/>
    <property type="project" value="TreeGrafter"/>
</dbReference>
<evidence type="ECO:0000259" key="6">
    <source>
        <dbReference type="PROSITE" id="PS50923"/>
    </source>
</evidence>
<dbReference type="InterPro" id="IPR035976">
    <property type="entry name" value="Sushi/SCR/CCP_sf"/>
</dbReference>
<dbReference type="GO" id="GO:0001851">
    <property type="term" value="F:complement component C3b binding"/>
    <property type="evidence" value="ECO:0007669"/>
    <property type="project" value="TreeGrafter"/>
</dbReference>
<dbReference type="AlphaFoldDB" id="A0A8D0C6Z1"/>
<dbReference type="OMA" id="MRASDYW"/>
<proteinExistence type="predicted"/>
<dbReference type="PROSITE" id="PS50923">
    <property type="entry name" value="SUSHI"/>
    <property type="match status" value="1"/>
</dbReference>
<dbReference type="GO" id="GO:0006956">
    <property type="term" value="P:complement activation"/>
    <property type="evidence" value="ECO:0007669"/>
    <property type="project" value="TreeGrafter"/>
</dbReference>
<sequence>MNWLSYITLLLLWRCCTSQKFPVYQQQQVAYQELIDPVIVSGSSTNCGPPPVIDHAMLLASSRVEFLTGSTVFYQCYRLHEMEGTPAARCFNGRWIGVPKCVKTCRADDSDMENNNIQLRWITKSTSLTSSDYWMEFECKPGFRKDPSSPPFRKQCIKGPWVYPRCI</sequence>
<dbReference type="CDD" id="cd00033">
    <property type="entry name" value="CCP"/>
    <property type="match status" value="1"/>
</dbReference>
<feature type="domain" description="Sushi" evidence="6">
    <location>
        <begin position="45"/>
        <end position="103"/>
    </location>
</feature>
<accession>A0A8D0C6Z1</accession>
<dbReference type="PANTHER" id="PTHR45785">
    <property type="entry name" value="COMPLEMENT FACTOR H-RELATED"/>
    <property type="match status" value="1"/>
</dbReference>
<dbReference type="Pfam" id="PF00084">
    <property type="entry name" value="Sushi"/>
    <property type="match status" value="1"/>
</dbReference>
<keyword evidence="1 4" id="KW-0768">Sushi</keyword>
<reference evidence="7" key="1">
    <citation type="submission" date="2025-08" db="UniProtKB">
        <authorList>
            <consortium name="Ensembl"/>
        </authorList>
    </citation>
    <scope>IDENTIFICATION</scope>
</reference>
<dbReference type="SMART" id="SM00032">
    <property type="entry name" value="CCP"/>
    <property type="match status" value="1"/>
</dbReference>
<evidence type="ECO:0000256" key="2">
    <source>
        <dbReference type="ARBA" id="ARBA00022729"/>
    </source>
</evidence>
<feature type="disulfide bond" evidence="4">
    <location>
        <begin position="47"/>
        <end position="90"/>
    </location>
</feature>
<name>A0A8D0C6Z1_SALMN</name>
<dbReference type="SUPFAM" id="SSF57535">
    <property type="entry name" value="Complement control module/SCR domain"/>
    <property type="match status" value="2"/>
</dbReference>
<feature type="chain" id="PRO_5033992527" description="Sushi domain-containing protein" evidence="5">
    <location>
        <begin position="19"/>
        <end position="167"/>
    </location>
</feature>
<organism evidence="7 8">
    <name type="scientific">Salvator merianae</name>
    <name type="common">Argentine black and white tegu</name>
    <name type="synonym">Tupinambis merianae</name>
    <dbReference type="NCBI Taxonomy" id="96440"/>
    <lineage>
        <taxon>Eukaryota</taxon>
        <taxon>Metazoa</taxon>
        <taxon>Chordata</taxon>
        <taxon>Craniata</taxon>
        <taxon>Vertebrata</taxon>
        <taxon>Euteleostomi</taxon>
        <taxon>Lepidosauria</taxon>
        <taxon>Squamata</taxon>
        <taxon>Bifurcata</taxon>
        <taxon>Unidentata</taxon>
        <taxon>Episquamata</taxon>
        <taxon>Laterata</taxon>
        <taxon>Teiioidea</taxon>
        <taxon>Teiidae</taxon>
        <taxon>Salvator</taxon>
    </lineage>
</organism>
<dbReference type="PANTHER" id="PTHR45785:SF7">
    <property type="entry name" value="COMPLEMENT FACTOR H"/>
    <property type="match status" value="1"/>
</dbReference>
<reference evidence="7" key="2">
    <citation type="submission" date="2025-09" db="UniProtKB">
        <authorList>
            <consortium name="Ensembl"/>
        </authorList>
    </citation>
    <scope>IDENTIFICATION</scope>
</reference>
<evidence type="ECO:0000256" key="3">
    <source>
        <dbReference type="ARBA" id="ARBA00023157"/>
    </source>
</evidence>
<feature type="signal peptide" evidence="5">
    <location>
        <begin position="1"/>
        <end position="18"/>
    </location>
</feature>
<evidence type="ECO:0000256" key="5">
    <source>
        <dbReference type="SAM" id="SignalP"/>
    </source>
</evidence>
<dbReference type="Gene3D" id="2.10.70.10">
    <property type="entry name" value="Complement Module, domain 1"/>
    <property type="match status" value="2"/>
</dbReference>
<dbReference type="Ensembl" id="ENSSMRT00000021899.1">
    <property type="protein sequence ID" value="ENSSMRP00000018693.1"/>
    <property type="gene ID" value="ENSSMRG00000014549.1"/>
</dbReference>
<dbReference type="GeneTree" id="ENSGT00940000154386"/>
<evidence type="ECO:0000256" key="1">
    <source>
        <dbReference type="ARBA" id="ARBA00022659"/>
    </source>
</evidence>
<keyword evidence="8" id="KW-1185">Reference proteome</keyword>
<evidence type="ECO:0000313" key="8">
    <source>
        <dbReference type="Proteomes" id="UP000694421"/>
    </source>
</evidence>
<keyword evidence="3 4" id="KW-1015">Disulfide bond</keyword>
<keyword evidence="2 5" id="KW-0732">Signal</keyword>
<evidence type="ECO:0000313" key="7">
    <source>
        <dbReference type="Ensembl" id="ENSSMRP00000018693.1"/>
    </source>
</evidence>
<dbReference type="InterPro" id="IPR051503">
    <property type="entry name" value="ComplSys_Reg/VirEntry_Med"/>
</dbReference>
<evidence type="ECO:0000256" key="4">
    <source>
        <dbReference type="PROSITE-ProRule" id="PRU00302"/>
    </source>
</evidence>
<protein>
    <recommendedName>
        <fullName evidence="6">Sushi domain-containing protein</fullName>
    </recommendedName>
</protein>
<dbReference type="InterPro" id="IPR000436">
    <property type="entry name" value="Sushi_SCR_CCP_dom"/>
</dbReference>
<dbReference type="Proteomes" id="UP000694421">
    <property type="component" value="Unplaced"/>
</dbReference>
<comment type="caution">
    <text evidence="4">Lacks conserved residue(s) required for the propagation of feature annotation.</text>
</comment>